<evidence type="ECO:0000313" key="4">
    <source>
        <dbReference type="Proteomes" id="UP001291623"/>
    </source>
</evidence>
<dbReference type="Gene3D" id="3.40.50.720">
    <property type="entry name" value="NAD(P)-binding Rossmann-like Domain"/>
    <property type="match status" value="1"/>
</dbReference>
<proteinExistence type="inferred from homology"/>
<evidence type="ECO:0000256" key="2">
    <source>
        <dbReference type="ARBA" id="ARBA00023002"/>
    </source>
</evidence>
<dbReference type="GO" id="GO:0016491">
    <property type="term" value="F:oxidoreductase activity"/>
    <property type="evidence" value="ECO:0007669"/>
    <property type="project" value="UniProtKB-KW"/>
</dbReference>
<evidence type="ECO:0000256" key="1">
    <source>
        <dbReference type="ARBA" id="ARBA00006484"/>
    </source>
</evidence>
<sequence length="118" mass="13029">MELDLSSLASVRKFAADSLSSCGSLNILMSFSFDKFVIGQDEGDSTQNKERGKDCECFLRGLFYSSFGAYGQSKLANILHAYELTRRLKGASTTCYVALHPQLKGISGEYFWDNNSDG</sequence>
<name>A0AAE1RFW4_9SOLA</name>
<protein>
    <submittedName>
        <fullName evidence="3">Uncharacterized protein</fullName>
    </submittedName>
</protein>
<dbReference type="EMBL" id="JAVYJV010000016">
    <property type="protein sequence ID" value="KAK4350863.1"/>
    <property type="molecule type" value="Genomic_DNA"/>
</dbReference>
<reference evidence="3" key="1">
    <citation type="submission" date="2023-12" db="EMBL/GenBank/DDBJ databases">
        <title>Genome assembly of Anisodus tanguticus.</title>
        <authorList>
            <person name="Wang Y.-J."/>
        </authorList>
    </citation>
    <scope>NUCLEOTIDE SEQUENCE</scope>
    <source>
        <strain evidence="3">KB-2021</strain>
        <tissue evidence="3">Leaf</tissue>
    </source>
</reference>
<dbReference type="PANTHER" id="PTHR24320">
    <property type="entry name" value="RETINOL DEHYDROGENASE"/>
    <property type="match status" value="1"/>
</dbReference>
<comment type="caution">
    <text evidence="3">The sequence shown here is derived from an EMBL/GenBank/DDBJ whole genome shotgun (WGS) entry which is preliminary data.</text>
</comment>
<dbReference type="Proteomes" id="UP001291623">
    <property type="component" value="Unassembled WGS sequence"/>
</dbReference>
<gene>
    <name evidence="3" type="ORF">RND71_030176</name>
</gene>
<comment type="similarity">
    <text evidence="1">Belongs to the short-chain dehydrogenases/reductases (SDR) family.</text>
</comment>
<evidence type="ECO:0000313" key="3">
    <source>
        <dbReference type="EMBL" id="KAK4350863.1"/>
    </source>
</evidence>
<dbReference type="AlphaFoldDB" id="A0AAE1RFW4"/>
<keyword evidence="4" id="KW-1185">Reference proteome</keyword>
<organism evidence="3 4">
    <name type="scientific">Anisodus tanguticus</name>
    <dbReference type="NCBI Taxonomy" id="243964"/>
    <lineage>
        <taxon>Eukaryota</taxon>
        <taxon>Viridiplantae</taxon>
        <taxon>Streptophyta</taxon>
        <taxon>Embryophyta</taxon>
        <taxon>Tracheophyta</taxon>
        <taxon>Spermatophyta</taxon>
        <taxon>Magnoliopsida</taxon>
        <taxon>eudicotyledons</taxon>
        <taxon>Gunneridae</taxon>
        <taxon>Pentapetalae</taxon>
        <taxon>asterids</taxon>
        <taxon>lamiids</taxon>
        <taxon>Solanales</taxon>
        <taxon>Solanaceae</taxon>
        <taxon>Solanoideae</taxon>
        <taxon>Hyoscyameae</taxon>
        <taxon>Anisodus</taxon>
    </lineage>
</organism>
<dbReference type="PANTHER" id="PTHR24320:SF230">
    <property type="entry name" value="NAD(P)-BINDING ROSSMANN-FOLD SUPERFAMILY PROTEIN-RELATED"/>
    <property type="match status" value="1"/>
</dbReference>
<keyword evidence="2" id="KW-0560">Oxidoreductase</keyword>
<accession>A0AAE1RFW4</accession>